<comment type="similarity">
    <text evidence="1">Belongs to the TRAFAC class TrmE-Era-EngA-EngB-Septin-like GTPase superfamily. AIG1/Toc34/Toc159-like paraseptin GTPase family. IAN subfamily.</text>
</comment>
<gene>
    <name evidence="5" type="ORF">D5F01_LYC06576</name>
</gene>
<dbReference type="InterPro" id="IPR006703">
    <property type="entry name" value="G_AIG1"/>
</dbReference>
<dbReference type="Gene3D" id="3.40.50.300">
    <property type="entry name" value="P-loop containing nucleotide triphosphate hydrolases"/>
    <property type="match status" value="2"/>
</dbReference>
<comment type="caution">
    <text evidence="5">The sequence shown here is derived from an EMBL/GenBank/DDBJ whole genome shotgun (WGS) entry which is preliminary data.</text>
</comment>
<keyword evidence="2" id="KW-0547">Nucleotide-binding</keyword>
<dbReference type="InterPro" id="IPR045058">
    <property type="entry name" value="GIMA/IAN/Toc"/>
</dbReference>
<accession>A0A6G0IWI7</accession>
<reference evidence="5 6" key="1">
    <citation type="submission" date="2019-07" db="EMBL/GenBank/DDBJ databases">
        <title>Chromosome genome assembly for large yellow croaker.</title>
        <authorList>
            <person name="Xiao S."/>
        </authorList>
    </citation>
    <scope>NUCLEOTIDE SEQUENCE [LARGE SCALE GENOMIC DNA]</scope>
    <source>
        <strain evidence="5">JMULYC20181020</strain>
        <tissue evidence="5">Muscle</tissue>
    </source>
</reference>
<dbReference type="SUPFAM" id="SSF52540">
    <property type="entry name" value="P-loop containing nucleoside triphosphate hydrolases"/>
    <property type="match status" value="2"/>
</dbReference>
<name>A0A6G0IWI7_LARCR</name>
<evidence type="ECO:0000256" key="3">
    <source>
        <dbReference type="ARBA" id="ARBA00023134"/>
    </source>
</evidence>
<dbReference type="PROSITE" id="PS51720">
    <property type="entry name" value="G_AIG1"/>
    <property type="match status" value="2"/>
</dbReference>
<evidence type="ECO:0000256" key="2">
    <source>
        <dbReference type="ARBA" id="ARBA00022741"/>
    </source>
</evidence>
<dbReference type="Proteomes" id="UP000424527">
    <property type="component" value="Unassembled WGS sequence"/>
</dbReference>
<feature type="domain" description="AIG1-type G" evidence="4">
    <location>
        <begin position="263"/>
        <end position="439"/>
    </location>
</feature>
<evidence type="ECO:0000259" key="4">
    <source>
        <dbReference type="PROSITE" id="PS51720"/>
    </source>
</evidence>
<dbReference type="Pfam" id="PF04548">
    <property type="entry name" value="AIG1"/>
    <property type="match status" value="2"/>
</dbReference>
<keyword evidence="6" id="KW-1185">Reference proteome</keyword>
<proteinExistence type="inferred from homology"/>
<evidence type="ECO:0000313" key="6">
    <source>
        <dbReference type="Proteomes" id="UP000424527"/>
    </source>
</evidence>
<dbReference type="GO" id="GO:0005525">
    <property type="term" value="F:GTP binding"/>
    <property type="evidence" value="ECO:0007669"/>
    <property type="project" value="UniProtKB-KW"/>
</dbReference>
<evidence type="ECO:0000256" key="1">
    <source>
        <dbReference type="ARBA" id="ARBA00008535"/>
    </source>
</evidence>
<keyword evidence="3" id="KW-0342">GTP-binding</keyword>
<dbReference type="InterPro" id="IPR027417">
    <property type="entry name" value="P-loop_NTPase"/>
</dbReference>
<protein>
    <submittedName>
        <fullName evidence="5">GTPase IMAP family member 4 Immunity-associated nucleotide 1 protein</fullName>
    </submittedName>
</protein>
<dbReference type="PANTHER" id="PTHR10903">
    <property type="entry name" value="GTPASE, IMAP FAMILY MEMBER-RELATED"/>
    <property type="match status" value="1"/>
</dbReference>
<dbReference type="EMBL" id="REGW02000006">
    <property type="protein sequence ID" value="KAE8295641.1"/>
    <property type="molecule type" value="Genomic_DNA"/>
</dbReference>
<evidence type="ECO:0000313" key="5">
    <source>
        <dbReference type="EMBL" id="KAE8295641.1"/>
    </source>
</evidence>
<sequence length="439" mass="49826">MEASYGPDPSLSHVVVLLLGEKQSGKSSAGNTILGKPAFHKKTTRSLKKNGTVFGIQVTVVDTPGWLSHSTTPDKVSWELCRGLTLCHSKPDVILLVLPITSTFGQEEWRAMEAQLRLLQTLIWQRAMLLFTYGDQLGNLPIQEHIRRQGRTLHWLLERCGNRYQVMPNQSLAPEAQLTELFAKIQKIVKANNRPKEIQYRMYTQVRQEVSTTMEWRQQGRQEEIEMTLMHDVQDGRPRGRQEMASRWSFMLRAFPVGTGGSKPALGLILLGRRKSGKTSACNIILQREEFQVAVKTTRCSVSNGEVSGWPVTVVDTPGWSLFGLADPKKVMSEISRSPSLCPVRSTHKVCYLLALPVDSFTEMDRRAVETYLSVLGNDVWRSTVVLFTYAEELRGRAVEKHIEEQGKPLQWVLDRCDDRHHVFDTNTVDQLLQMVEEL</sequence>
<organism evidence="5 6">
    <name type="scientific">Larimichthys crocea</name>
    <name type="common">Large yellow croaker</name>
    <name type="synonym">Pseudosciaena crocea</name>
    <dbReference type="NCBI Taxonomy" id="215358"/>
    <lineage>
        <taxon>Eukaryota</taxon>
        <taxon>Metazoa</taxon>
        <taxon>Chordata</taxon>
        <taxon>Craniata</taxon>
        <taxon>Vertebrata</taxon>
        <taxon>Euteleostomi</taxon>
        <taxon>Actinopterygii</taxon>
        <taxon>Neopterygii</taxon>
        <taxon>Teleostei</taxon>
        <taxon>Neoteleostei</taxon>
        <taxon>Acanthomorphata</taxon>
        <taxon>Eupercaria</taxon>
        <taxon>Sciaenidae</taxon>
        <taxon>Larimichthys</taxon>
    </lineage>
</organism>
<feature type="domain" description="AIG1-type G" evidence="4">
    <location>
        <begin position="11"/>
        <end position="207"/>
    </location>
</feature>
<dbReference type="AlphaFoldDB" id="A0A6G0IWI7"/>
<dbReference type="PANTHER" id="PTHR10903:SF107">
    <property type="entry name" value="GTPASE IMAP FAMILY MEMBER 4-LIKE-RELATED"/>
    <property type="match status" value="1"/>
</dbReference>